<organism evidence="1 2">
    <name type="scientific">Hymenobacter glacieicola</name>
    <dbReference type="NCBI Taxonomy" id="1562124"/>
    <lineage>
        <taxon>Bacteria</taxon>
        <taxon>Pseudomonadati</taxon>
        <taxon>Bacteroidota</taxon>
        <taxon>Cytophagia</taxon>
        <taxon>Cytophagales</taxon>
        <taxon>Hymenobacteraceae</taxon>
        <taxon>Hymenobacter</taxon>
    </lineage>
</organism>
<evidence type="ECO:0000313" key="1">
    <source>
        <dbReference type="EMBL" id="GGG33434.1"/>
    </source>
</evidence>
<accession>A0ABQ1WN49</accession>
<dbReference type="EMBL" id="BMGS01000002">
    <property type="protein sequence ID" value="GGG33434.1"/>
    <property type="molecule type" value="Genomic_DNA"/>
</dbReference>
<name>A0ABQ1WN49_9BACT</name>
<reference evidence="2" key="1">
    <citation type="journal article" date="2019" name="Int. J. Syst. Evol. Microbiol.">
        <title>The Global Catalogue of Microorganisms (GCM) 10K type strain sequencing project: providing services to taxonomists for standard genome sequencing and annotation.</title>
        <authorList>
            <consortium name="The Broad Institute Genomics Platform"/>
            <consortium name="The Broad Institute Genome Sequencing Center for Infectious Disease"/>
            <person name="Wu L."/>
            <person name="Ma J."/>
        </authorList>
    </citation>
    <scope>NUCLEOTIDE SEQUENCE [LARGE SCALE GENOMIC DNA]</scope>
    <source>
        <strain evidence="2">CGMCC 1.12990</strain>
    </source>
</reference>
<comment type="caution">
    <text evidence="1">The sequence shown here is derived from an EMBL/GenBank/DDBJ whole genome shotgun (WGS) entry which is preliminary data.</text>
</comment>
<sequence>MPLDKAFFKQRLKGLHDSMAARTDDPEAARKQYADDFVDMLYDFVTGAEVVGTVTTTGSAATQTGLLQNGKLK</sequence>
<dbReference type="Proteomes" id="UP000601361">
    <property type="component" value="Unassembled WGS sequence"/>
</dbReference>
<keyword evidence="2" id="KW-1185">Reference proteome</keyword>
<proteinExistence type="predicted"/>
<gene>
    <name evidence="1" type="ORF">GCM10011378_07390</name>
</gene>
<protein>
    <submittedName>
        <fullName evidence="1">Uncharacterized protein</fullName>
    </submittedName>
</protein>
<evidence type="ECO:0000313" key="2">
    <source>
        <dbReference type="Proteomes" id="UP000601361"/>
    </source>
</evidence>